<dbReference type="STRING" id="582899.Hden_0761"/>
<dbReference type="InterPro" id="IPR023614">
    <property type="entry name" value="Porin_dom_sf"/>
</dbReference>
<dbReference type="AlphaFoldDB" id="D8JTL7"/>
<protein>
    <recommendedName>
        <fullName evidence="4">Porin</fullName>
    </recommendedName>
</protein>
<accession>D8JTL7</accession>
<reference evidence="3" key="1">
    <citation type="journal article" date="2011" name="J. Bacteriol.">
        <title>Genome sequences of eight morphologically diverse alphaproteobacteria.</title>
        <authorList>
            <consortium name="US DOE Joint Genome Institute"/>
            <person name="Brown P.J."/>
            <person name="Kysela D.T."/>
            <person name="Buechlein A."/>
            <person name="Hemmerich C."/>
            <person name="Brun Y.V."/>
        </authorList>
    </citation>
    <scope>NUCLEOTIDE SEQUENCE [LARGE SCALE GENOMIC DNA]</scope>
    <source>
        <strain evidence="3">ATCC 51888 / DSM 1869 / NCIB 11706 / TK 0415</strain>
    </source>
</reference>
<organism evidence="2 3">
    <name type="scientific">Hyphomicrobium denitrificans (strain ATCC 51888 / DSM 1869 / NCIMB 11706 / TK 0415)</name>
    <dbReference type="NCBI Taxonomy" id="582899"/>
    <lineage>
        <taxon>Bacteria</taxon>
        <taxon>Pseudomonadati</taxon>
        <taxon>Pseudomonadota</taxon>
        <taxon>Alphaproteobacteria</taxon>
        <taxon>Hyphomicrobiales</taxon>
        <taxon>Hyphomicrobiaceae</taxon>
        <taxon>Hyphomicrobium</taxon>
    </lineage>
</organism>
<gene>
    <name evidence="2" type="ordered locus">Hden_0761</name>
</gene>
<dbReference type="RefSeq" id="WP_013214794.1">
    <property type="nucleotide sequence ID" value="NC_014313.1"/>
</dbReference>
<dbReference type="Proteomes" id="UP000002033">
    <property type="component" value="Chromosome"/>
</dbReference>
<evidence type="ECO:0008006" key="4">
    <source>
        <dbReference type="Google" id="ProtNLM"/>
    </source>
</evidence>
<dbReference type="KEGG" id="hdn:Hden_0761"/>
<name>D8JTL7_HYPDA</name>
<evidence type="ECO:0000256" key="1">
    <source>
        <dbReference type="SAM" id="SignalP"/>
    </source>
</evidence>
<dbReference type="EMBL" id="CP002083">
    <property type="protein sequence ID" value="ADJ22579.1"/>
    <property type="molecule type" value="Genomic_DNA"/>
</dbReference>
<keyword evidence="3" id="KW-1185">Reference proteome</keyword>
<dbReference type="SUPFAM" id="SSF56935">
    <property type="entry name" value="Porins"/>
    <property type="match status" value="1"/>
</dbReference>
<evidence type="ECO:0000313" key="3">
    <source>
        <dbReference type="Proteomes" id="UP000002033"/>
    </source>
</evidence>
<feature type="chain" id="PRO_5003116473" description="Porin" evidence="1">
    <location>
        <begin position="31"/>
        <end position="459"/>
    </location>
</feature>
<proteinExistence type="predicted"/>
<dbReference type="OrthoDB" id="974738at2"/>
<keyword evidence="1" id="KW-0732">Signal</keyword>
<dbReference type="eggNOG" id="COG3203">
    <property type="taxonomic scope" value="Bacteria"/>
</dbReference>
<feature type="signal peptide" evidence="1">
    <location>
        <begin position="1"/>
        <end position="30"/>
    </location>
</feature>
<dbReference type="Gene3D" id="2.40.160.10">
    <property type="entry name" value="Porin"/>
    <property type="match status" value="1"/>
</dbReference>
<evidence type="ECO:0000313" key="2">
    <source>
        <dbReference type="EMBL" id="ADJ22579.1"/>
    </source>
</evidence>
<sequence precursor="true">MYGGTSTHARSILGTAVAGLILLGVTPVSAADLGGNCCADLEERIAELEATTARKGNRKVSLTVSGFVNEAVLFWDDGHRSNAYVVTNETAQDRIRFLGSAQITKDWTAGYLLELGIRGAREDRVNQFGPNADNGVSVRHSAWYLSGKDYGKVWVGQTSDAADGITEINLANTNHFSFTNSWGNTFGDQGNGFYLYRNNGVLSTSNNRYGQFVAQGAQQAAPGEGHRFNVVKYETPTVAGFTASAAWGEDDIWNVALRFAGEHSGFKLAAGIAYTHSDDVSNSPDGHVTAVNRGAGDTDEVGLSGSILHIETGLYASGAYGRLHDAGLDNLYGQNVDDVTSFWTIQAGIERKFFPIGKTTLFGEYFNLDRGAGFSTSSSTGLISAVNIASLFAGASGAGYRVASSEIRGWGLGVNQNLNEVVDVYLDYKHVELEATALNGAHSTQEPIQFFTAGAQIKF</sequence>
<dbReference type="HOGENOM" id="CLU_037013_0_0_5"/>